<keyword evidence="2" id="KW-1185">Reference proteome</keyword>
<dbReference type="AlphaFoldDB" id="A0A2Z6IA10"/>
<reference evidence="1 2" key="1">
    <citation type="journal article" date="2018" name="Int. J. Syst. Evol. Microbiol.">
        <title>Mesosutterella multiformis gen. nov., sp. nov., a member of the family Sutterellaceae and Sutterella megalosphaeroides sp. nov., isolated from human faeces.</title>
        <authorList>
            <person name="Sakamoto M."/>
            <person name="Ikeyama N."/>
            <person name="Kunihiro T."/>
            <person name="Iino T."/>
            <person name="Yuki M."/>
            <person name="Ohkuma M."/>
        </authorList>
    </citation>
    <scope>NUCLEOTIDE SEQUENCE [LARGE SCALE GENOMIC DNA]</scope>
    <source>
        <strain evidence="1 2">6FBBBH3</strain>
    </source>
</reference>
<evidence type="ECO:0008006" key="3">
    <source>
        <dbReference type="Google" id="ProtNLM"/>
    </source>
</evidence>
<proteinExistence type="predicted"/>
<accession>A0A2Z6IA10</accession>
<sequence length="114" mass="13430">MIVYTRARFTPEAKRVAARYVVVTGCPVKQAAEELLVARSTLYRWVAEYRRDEELVGQFLSKLTPDEAQKFSDCREAIEKELFEETLDRLKKEAQSERMYPPPWKLPPLEFPYD</sequence>
<gene>
    <name evidence="1" type="ORF">SUTMEG_11300</name>
</gene>
<dbReference type="Pfam" id="PF01527">
    <property type="entry name" value="HTH_Tnp_1"/>
    <property type="match status" value="1"/>
</dbReference>
<name>A0A2Z6IA10_9BURK</name>
<organism evidence="1 2">
    <name type="scientific">Sutterella megalosphaeroides</name>
    <dbReference type="NCBI Taxonomy" id="2494234"/>
    <lineage>
        <taxon>Bacteria</taxon>
        <taxon>Pseudomonadati</taxon>
        <taxon>Pseudomonadota</taxon>
        <taxon>Betaproteobacteria</taxon>
        <taxon>Burkholderiales</taxon>
        <taxon>Sutterellaceae</taxon>
        <taxon>Sutterella</taxon>
    </lineage>
</organism>
<dbReference type="GO" id="GO:0003677">
    <property type="term" value="F:DNA binding"/>
    <property type="evidence" value="ECO:0007669"/>
    <property type="project" value="InterPro"/>
</dbReference>
<protein>
    <recommendedName>
        <fullName evidence="3">Transposase</fullName>
    </recommendedName>
</protein>
<dbReference type="InterPro" id="IPR002514">
    <property type="entry name" value="Transposase_8"/>
</dbReference>
<dbReference type="InterPro" id="IPR009057">
    <property type="entry name" value="Homeodomain-like_sf"/>
</dbReference>
<dbReference type="SUPFAM" id="SSF46689">
    <property type="entry name" value="Homeodomain-like"/>
    <property type="match status" value="1"/>
</dbReference>
<dbReference type="RefSeq" id="WP_120176866.1">
    <property type="nucleotide sequence ID" value="NZ_AP018786.1"/>
</dbReference>
<dbReference type="OrthoDB" id="9803878at2"/>
<evidence type="ECO:0000313" key="2">
    <source>
        <dbReference type="Proteomes" id="UP000271003"/>
    </source>
</evidence>
<dbReference type="EMBL" id="AP018786">
    <property type="protein sequence ID" value="BBF23239.1"/>
    <property type="molecule type" value="Genomic_DNA"/>
</dbReference>
<dbReference type="Proteomes" id="UP000271003">
    <property type="component" value="Chromosome"/>
</dbReference>
<dbReference type="GO" id="GO:0004803">
    <property type="term" value="F:transposase activity"/>
    <property type="evidence" value="ECO:0007669"/>
    <property type="project" value="InterPro"/>
</dbReference>
<dbReference type="GO" id="GO:0006313">
    <property type="term" value="P:DNA transposition"/>
    <property type="evidence" value="ECO:0007669"/>
    <property type="project" value="InterPro"/>
</dbReference>
<evidence type="ECO:0000313" key="1">
    <source>
        <dbReference type="EMBL" id="BBF23239.1"/>
    </source>
</evidence>
<dbReference type="KEGG" id="sutt:SUTMEG_11300"/>